<dbReference type="EMBL" id="JBHSWE010000001">
    <property type="protein sequence ID" value="MFC6669565.1"/>
    <property type="molecule type" value="Genomic_DNA"/>
</dbReference>
<protein>
    <submittedName>
        <fullName evidence="2">Uncharacterized protein</fullName>
    </submittedName>
</protein>
<feature type="transmembrane region" description="Helical" evidence="1">
    <location>
        <begin position="21"/>
        <end position="44"/>
    </location>
</feature>
<evidence type="ECO:0000313" key="2">
    <source>
        <dbReference type="EMBL" id="MFC6669565.1"/>
    </source>
</evidence>
<accession>A0ABW1ZWK2</accession>
<keyword evidence="1" id="KW-1133">Transmembrane helix</keyword>
<keyword evidence="1" id="KW-0812">Transmembrane</keyword>
<gene>
    <name evidence="2" type="ORF">ACFQDL_05235</name>
</gene>
<sequence length="62" mass="6764">MNAEANSSDSTENQAARSWRLLLLFGLLALIASAILFKLLSLYVQDQDFLQSQGMPGHCAPP</sequence>
<keyword evidence="1" id="KW-0472">Membrane</keyword>
<evidence type="ECO:0000313" key="3">
    <source>
        <dbReference type="Proteomes" id="UP001596422"/>
    </source>
</evidence>
<proteinExistence type="predicted"/>
<evidence type="ECO:0000256" key="1">
    <source>
        <dbReference type="SAM" id="Phobius"/>
    </source>
</evidence>
<keyword evidence="3" id="KW-1185">Reference proteome</keyword>
<dbReference type="Proteomes" id="UP001596422">
    <property type="component" value="Unassembled WGS sequence"/>
</dbReference>
<comment type="caution">
    <text evidence="2">The sequence shown here is derived from an EMBL/GenBank/DDBJ whole genome shotgun (WGS) entry which is preliminary data.</text>
</comment>
<reference evidence="3" key="1">
    <citation type="journal article" date="2019" name="Int. J. Syst. Evol. Microbiol.">
        <title>The Global Catalogue of Microorganisms (GCM) 10K type strain sequencing project: providing services to taxonomists for standard genome sequencing and annotation.</title>
        <authorList>
            <consortium name="The Broad Institute Genomics Platform"/>
            <consortium name="The Broad Institute Genome Sequencing Center for Infectious Disease"/>
            <person name="Wu L."/>
            <person name="Ma J."/>
        </authorList>
    </citation>
    <scope>NUCLEOTIDE SEQUENCE [LARGE SCALE GENOMIC DNA]</scope>
    <source>
        <strain evidence="3">NBRC 111756</strain>
    </source>
</reference>
<name>A0ABW1ZWK2_9GAMM</name>
<organism evidence="2 3">
    <name type="scientific">Marinobacterium aestuariivivens</name>
    <dbReference type="NCBI Taxonomy" id="1698799"/>
    <lineage>
        <taxon>Bacteria</taxon>
        <taxon>Pseudomonadati</taxon>
        <taxon>Pseudomonadota</taxon>
        <taxon>Gammaproteobacteria</taxon>
        <taxon>Oceanospirillales</taxon>
        <taxon>Oceanospirillaceae</taxon>
        <taxon>Marinobacterium</taxon>
    </lineage>
</organism>
<dbReference type="RefSeq" id="WP_379908118.1">
    <property type="nucleotide sequence ID" value="NZ_JBHSWE010000001.1"/>
</dbReference>